<dbReference type="InterPro" id="IPR012338">
    <property type="entry name" value="Beta-lactam/transpept-like"/>
</dbReference>
<protein>
    <submittedName>
        <fullName evidence="2">Penicillin-binding protein</fullName>
    </submittedName>
</protein>
<dbReference type="Gene3D" id="3.40.710.10">
    <property type="entry name" value="DD-peptidase/beta-lactamase superfamily"/>
    <property type="match status" value="1"/>
</dbReference>
<dbReference type="Pfam" id="PF00144">
    <property type="entry name" value="Beta-lactamase"/>
    <property type="match status" value="1"/>
</dbReference>
<proteinExistence type="predicted"/>
<organism evidence="2 3">
    <name type="scientific">Galbibacter marinus</name>
    <dbReference type="NCBI Taxonomy" id="555500"/>
    <lineage>
        <taxon>Bacteria</taxon>
        <taxon>Pseudomonadati</taxon>
        <taxon>Bacteroidota</taxon>
        <taxon>Flavobacteriia</taxon>
        <taxon>Flavobacteriales</taxon>
        <taxon>Flavobacteriaceae</taxon>
        <taxon>Galbibacter</taxon>
    </lineage>
</organism>
<comment type="caution">
    <text evidence="2">The sequence shown here is derived from an EMBL/GenBank/DDBJ whole genome shotgun (WGS) entry which is preliminary data.</text>
</comment>
<sequence length="403" mass="45964">MFAQNDIEEKQLDKLDSIVNSYYQPGTPGIAMAIIKKGKVVYSNQIGIANMEHGIPITDSTVFHIASVSKQFTAFLAVSLEKEGKLLLEDDLSQYLPELKQLPYKITLRQLANHTHGLPNLFELARLRGIGIEDRMTHREVVQMLLSIKKVNFKPGNKYEYNNTGYVLLAEIIERIIGEPFQEILKNRIFSPLGMTHSIAVDDPSLIVKNKAYSYRLNNGQYENHAFNVMANGSSGISTTINDLSKWAIDFQHPEDQDIFQEMQQSTALNSGKIVQYGLGLEFKNYKGLEVVFHGGGDAGFRSYILHVPKHKLSIVLLGNNNDFAPLKIVYKTVDLLLKKYQKEPLESKKINYTTQELKRFEGIYKMFPGTYFNIIAENDTLYFWTCNKKSDIFFKTYATFLN</sequence>
<dbReference type="STRING" id="555500.I215_06647"/>
<dbReference type="AlphaFoldDB" id="K2Q441"/>
<dbReference type="InterPro" id="IPR050491">
    <property type="entry name" value="AmpC-like"/>
</dbReference>
<dbReference type="PANTHER" id="PTHR46825">
    <property type="entry name" value="D-ALANYL-D-ALANINE-CARBOXYPEPTIDASE/ENDOPEPTIDASE AMPH"/>
    <property type="match status" value="1"/>
</dbReference>
<dbReference type="InterPro" id="IPR001466">
    <property type="entry name" value="Beta-lactam-related"/>
</dbReference>
<dbReference type="Proteomes" id="UP000007364">
    <property type="component" value="Unassembled WGS sequence"/>
</dbReference>
<gene>
    <name evidence="2" type="ORF">I215_06647</name>
</gene>
<evidence type="ECO:0000259" key="1">
    <source>
        <dbReference type="Pfam" id="PF00144"/>
    </source>
</evidence>
<feature type="domain" description="Beta-lactamase-related" evidence="1">
    <location>
        <begin position="24"/>
        <end position="324"/>
    </location>
</feature>
<evidence type="ECO:0000313" key="3">
    <source>
        <dbReference type="Proteomes" id="UP000007364"/>
    </source>
</evidence>
<dbReference type="PANTHER" id="PTHR46825:SF9">
    <property type="entry name" value="BETA-LACTAMASE-RELATED DOMAIN-CONTAINING PROTEIN"/>
    <property type="match status" value="1"/>
</dbReference>
<dbReference type="SUPFAM" id="SSF56601">
    <property type="entry name" value="beta-lactamase/transpeptidase-like"/>
    <property type="match status" value="1"/>
</dbReference>
<keyword evidence="3" id="KW-1185">Reference proteome</keyword>
<evidence type="ECO:0000313" key="2">
    <source>
        <dbReference type="EMBL" id="EKF55616.1"/>
    </source>
</evidence>
<name>K2Q441_9FLAO</name>
<dbReference type="EMBL" id="AMSG01000006">
    <property type="protein sequence ID" value="EKF55616.1"/>
    <property type="molecule type" value="Genomic_DNA"/>
</dbReference>
<dbReference type="eggNOG" id="COG1680">
    <property type="taxonomic scope" value="Bacteria"/>
</dbReference>
<accession>K2Q441</accession>
<reference evidence="2 3" key="1">
    <citation type="journal article" date="2012" name="J. Bacteriol.">
        <title>Genome Sequence of Galbibacter marinum Type Strain ck-I2-15.</title>
        <authorList>
            <person name="Lai Q."/>
            <person name="Li C."/>
            <person name="Shao Z."/>
        </authorList>
    </citation>
    <scope>NUCLEOTIDE SEQUENCE [LARGE SCALE GENOMIC DNA]</scope>
    <source>
        <strain evidence="3">ck-I2-15</strain>
    </source>
</reference>
<dbReference type="PATRIC" id="fig|555500.3.peg.1377"/>